<comment type="cofactor">
    <cofactor evidence="1">
        <name>Zn(2+)</name>
        <dbReference type="ChEBI" id="CHEBI:29105"/>
    </cofactor>
</comment>
<dbReference type="EMBL" id="JAYFUH010000203">
    <property type="protein sequence ID" value="MEA5668146.1"/>
    <property type="molecule type" value="Genomic_DNA"/>
</dbReference>
<feature type="domain" description="Cobalamin-independent methionine synthase MetE C-terminal/archaeal" evidence="4">
    <location>
        <begin position="1"/>
        <end position="55"/>
    </location>
</feature>
<keyword evidence="6" id="KW-1185">Reference proteome</keyword>
<evidence type="ECO:0000256" key="2">
    <source>
        <dbReference type="ARBA" id="ARBA00022723"/>
    </source>
</evidence>
<organism evidence="5 6">
    <name type="scientific">Stenotrophomonas capsici</name>
    <dbReference type="NCBI Taxonomy" id="3110230"/>
    <lineage>
        <taxon>Bacteria</taxon>
        <taxon>Pseudomonadati</taxon>
        <taxon>Pseudomonadota</taxon>
        <taxon>Gammaproteobacteria</taxon>
        <taxon>Lysobacterales</taxon>
        <taxon>Lysobacteraceae</taxon>
        <taxon>Stenotrophomonas</taxon>
    </lineage>
</organism>
<evidence type="ECO:0000259" key="4">
    <source>
        <dbReference type="Pfam" id="PF01717"/>
    </source>
</evidence>
<keyword evidence="3" id="KW-0862">Zinc</keyword>
<evidence type="ECO:0000313" key="5">
    <source>
        <dbReference type="EMBL" id="MEA5668146.1"/>
    </source>
</evidence>
<dbReference type="Pfam" id="PF01717">
    <property type="entry name" value="Meth_synt_2"/>
    <property type="match status" value="1"/>
</dbReference>
<proteinExistence type="predicted"/>
<evidence type="ECO:0000313" key="6">
    <source>
        <dbReference type="Proteomes" id="UP001301653"/>
    </source>
</evidence>
<evidence type="ECO:0000256" key="1">
    <source>
        <dbReference type="ARBA" id="ARBA00001947"/>
    </source>
</evidence>
<dbReference type="RefSeq" id="WP_323438913.1">
    <property type="nucleotide sequence ID" value="NZ_JAYFUH010000203.1"/>
</dbReference>
<reference evidence="5 6" key="1">
    <citation type="submission" date="2023-12" db="EMBL/GenBank/DDBJ databases">
        <title>Stenotrophomonas guangdongensis sp. nov., isolated from wilted pepper plants (Capsicum annuum).</title>
        <authorList>
            <person name="Qiu M."/>
            <person name="Li Y."/>
            <person name="Liu Q."/>
            <person name="Zhang X."/>
            <person name="Huang Y."/>
            <person name="Guo R."/>
            <person name="Hu M."/>
            <person name="Zhou J."/>
            <person name="Zhou X."/>
        </authorList>
    </citation>
    <scope>NUCLEOTIDE SEQUENCE [LARGE SCALE GENOMIC DNA]</scope>
    <source>
        <strain evidence="5 6">MH1</strain>
    </source>
</reference>
<comment type="caution">
    <text evidence="5">The sequence shown here is derived from an EMBL/GenBank/DDBJ whole genome shotgun (WGS) entry which is preliminary data.</text>
</comment>
<dbReference type="Gene3D" id="3.20.20.210">
    <property type="match status" value="1"/>
</dbReference>
<feature type="non-terminal residue" evidence="5">
    <location>
        <position position="1"/>
    </location>
</feature>
<protein>
    <recommendedName>
        <fullName evidence="4">Cobalamin-independent methionine synthase MetE C-terminal/archaeal domain-containing protein</fullName>
    </recommendedName>
</protein>
<dbReference type="PANTHER" id="PTHR30519">
    <property type="entry name" value="5-METHYLTETRAHYDROPTEROYLTRIGLUTAMATE--HOMOCYSTEINE METHYLTRANSFERASE"/>
    <property type="match status" value="1"/>
</dbReference>
<dbReference type="InterPro" id="IPR038071">
    <property type="entry name" value="UROD/MetE-like_sf"/>
</dbReference>
<gene>
    <name evidence="5" type="ORF">VA603_11425</name>
</gene>
<keyword evidence="2" id="KW-0479">Metal-binding</keyword>
<dbReference type="SUPFAM" id="SSF51726">
    <property type="entry name" value="UROD/MetE-like"/>
    <property type="match status" value="1"/>
</dbReference>
<dbReference type="InterPro" id="IPR002629">
    <property type="entry name" value="Met_Synth_C/arc"/>
</dbReference>
<name>A0ABU5V4A6_9GAMM</name>
<accession>A0ABU5V4A6</accession>
<evidence type="ECO:0000256" key="3">
    <source>
        <dbReference type="ARBA" id="ARBA00022833"/>
    </source>
</evidence>
<dbReference type="Proteomes" id="UP001301653">
    <property type="component" value="Unassembled WGS sequence"/>
</dbReference>
<sequence length="63" mass="6779">HSPRVPDSAEMVELLRKASDVLPPGKLWVNPDCGLKTRGWPETRAALEAMVGAARTLRGEVAA</sequence>